<dbReference type="HOGENOM" id="CLU_899449_0_0_0"/>
<dbReference type="KEGG" id="acm:AciX9_3681"/>
<dbReference type="OrthoDB" id="122910at2"/>
<gene>
    <name evidence="2" type="ordered locus">AciX9_3681</name>
</gene>
<dbReference type="PaxDb" id="1198114-AciX9_3681"/>
<reference evidence="3" key="1">
    <citation type="submission" date="2011-01" db="EMBL/GenBank/DDBJ databases">
        <title>Complete sequence of chromosome of Acidobacterium sp. MP5ACTX9.</title>
        <authorList>
            <consortium name="US DOE Joint Genome Institute"/>
            <person name="Lucas S."/>
            <person name="Copeland A."/>
            <person name="Lapidus A."/>
            <person name="Cheng J.-F."/>
            <person name="Goodwin L."/>
            <person name="Pitluck S."/>
            <person name="Teshima H."/>
            <person name="Detter J.C."/>
            <person name="Han C."/>
            <person name="Tapia R."/>
            <person name="Land M."/>
            <person name="Hauser L."/>
            <person name="Kyrpides N."/>
            <person name="Ivanova N."/>
            <person name="Ovchinnikova G."/>
            <person name="Pagani I."/>
            <person name="Rawat S.R."/>
            <person name="Mannisto M."/>
            <person name="Haggblom M.M."/>
            <person name="Woyke T."/>
        </authorList>
    </citation>
    <scope>NUCLEOTIDE SEQUENCE [LARGE SCALE GENOMIC DNA]</scope>
    <source>
        <strain evidence="3">MP5ACTX9</strain>
    </source>
</reference>
<name>E8X5Q5_GRATM</name>
<evidence type="ECO:0000256" key="1">
    <source>
        <dbReference type="SAM" id="MobiDB-lite"/>
    </source>
</evidence>
<accession>E8X5Q5</accession>
<dbReference type="STRING" id="1198114.AciX9_3681"/>
<feature type="region of interest" description="Disordered" evidence="1">
    <location>
        <begin position="209"/>
        <end position="296"/>
    </location>
</feature>
<dbReference type="RefSeq" id="WP_013581991.1">
    <property type="nucleotide sequence ID" value="NC_015064.1"/>
</dbReference>
<proteinExistence type="predicted"/>
<feature type="region of interest" description="Disordered" evidence="1">
    <location>
        <begin position="80"/>
        <end position="172"/>
    </location>
</feature>
<sequence length="296" mass="31448">MTPQEQQMIQGLIDRVQKTQLPEKDAEAEQLLQQGLGRNPDALYIMAQSLLVQGYALEQAQKQLPDLKAQLADATAQLNELQQQQNQYQQQAPPPPQQKHTSFLGNIFGAGDDRPAPPPAYPQQGYPQQGYPQQQPQYAPVANYGQPAAYPPPSYGGPQYGQPAPPQGGGFLRGAMQTAAGVAAGAVAFEGIESLMHGFGHSGGSEGFGGFGGGGGQREEVINNYYGDDAGRGHDGHGLSSDIEDRRDDTRFGDTGDNSGNDNSKDFADTDDSNDDSSSFDDSSSDDSGSDDSSFS</sequence>
<feature type="compositionally biased region" description="Acidic residues" evidence="1">
    <location>
        <begin position="269"/>
        <end position="290"/>
    </location>
</feature>
<protein>
    <submittedName>
        <fullName evidence="2">Putative periplasmic ligand-binding sensor protein</fullName>
    </submittedName>
</protein>
<dbReference type="Pfam" id="PF09849">
    <property type="entry name" value="DUF2076"/>
    <property type="match status" value="1"/>
</dbReference>
<feature type="compositionally biased region" description="Low complexity" evidence="1">
    <location>
        <begin position="82"/>
        <end position="91"/>
    </location>
</feature>
<feature type="compositionally biased region" description="Low complexity" evidence="1">
    <location>
        <begin position="122"/>
        <end position="148"/>
    </location>
</feature>
<dbReference type="InterPro" id="IPR018648">
    <property type="entry name" value="DUF2076"/>
</dbReference>
<evidence type="ECO:0000313" key="3">
    <source>
        <dbReference type="Proteomes" id="UP000000343"/>
    </source>
</evidence>
<keyword evidence="3" id="KW-1185">Reference proteome</keyword>
<feature type="compositionally biased region" description="Basic and acidic residues" evidence="1">
    <location>
        <begin position="229"/>
        <end position="254"/>
    </location>
</feature>
<dbReference type="eggNOG" id="COG3416">
    <property type="taxonomic scope" value="Bacteria"/>
</dbReference>
<dbReference type="AlphaFoldDB" id="E8X5Q5"/>
<dbReference type="EMBL" id="CP002480">
    <property type="protein sequence ID" value="ADW70682.1"/>
    <property type="molecule type" value="Genomic_DNA"/>
</dbReference>
<evidence type="ECO:0000313" key="2">
    <source>
        <dbReference type="EMBL" id="ADW70682.1"/>
    </source>
</evidence>
<organism evidence="3">
    <name type="scientific">Granulicella tundricola (strain ATCC BAA-1859 / DSM 23138 / MP5ACTX9)</name>
    <dbReference type="NCBI Taxonomy" id="1198114"/>
    <lineage>
        <taxon>Bacteria</taxon>
        <taxon>Pseudomonadati</taxon>
        <taxon>Acidobacteriota</taxon>
        <taxon>Terriglobia</taxon>
        <taxon>Terriglobales</taxon>
        <taxon>Acidobacteriaceae</taxon>
        <taxon>Granulicella</taxon>
    </lineage>
</organism>
<dbReference type="Proteomes" id="UP000000343">
    <property type="component" value="Chromosome"/>
</dbReference>